<dbReference type="OMA" id="LWCWFPR"/>
<accession>A0A0S4JPN0</accession>
<keyword evidence="3" id="KW-0949">S-adenosyl-L-methionine</keyword>
<dbReference type="GO" id="GO:0016432">
    <property type="term" value="F:tRNA-uridine aminocarboxypropyltransferase activity"/>
    <property type="evidence" value="ECO:0007669"/>
    <property type="project" value="UniProtKB-EC"/>
</dbReference>
<sequence length="496" mass="56272">MENDPSAPCHSPSTQTVSVNRYVDSIQRILEYVGLPVPITHRFIAPSRENRHLLEQQFPGRPLTFSSTEEAIAWYLSDDYVPCNIYLQHEKSEAWCTFIKSLPPRQRHEASVRRIITVMLLSTMKRLRCVYCWLPNPSCVCGDLEKMRQMRQELLHPLSQVAIVTMLLHSEELMRTTNTGHIAAFILDSEIRVWGIADDDAWLAQVERHVQDTTATAMPASVVITHPALLYPEDGAQLISDVAFVEPEKQQGDETKSVAYSGAPSSPLAPLAATGMIHRLHIILSDGTWTQAHRVNRHVPRSIPRVALKIDDSYESLFASLRKQTRSTGVSTLEATALAVAQRMQAVGHAEDALLVEQHLLTTMKRFVDIVCVDKRQEPVFDQSEALALKQRRQEHHDQMMETERVSGRRNDDIDRSVPEELFLQFRAPPVLSYCYMCNMYVGWSRMPGHVVGARHRQLVERLAPEVDVWHPTEKSRSADATNFHVLQGNAIPFQV</sequence>
<dbReference type="OrthoDB" id="408541at2759"/>
<evidence type="ECO:0000256" key="3">
    <source>
        <dbReference type="ARBA" id="ARBA00022691"/>
    </source>
</evidence>
<dbReference type="Proteomes" id="UP000051952">
    <property type="component" value="Unassembled WGS sequence"/>
</dbReference>
<keyword evidence="2" id="KW-0808">Transferase</keyword>
<evidence type="ECO:0000256" key="4">
    <source>
        <dbReference type="ARBA" id="ARBA00022694"/>
    </source>
</evidence>
<dbReference type="GO" id="GO:0008033">
    <property type="term" value="P:tRNA processing"/>
    <property type="evidence" value="ECO:0007669"/>
    <property type="project" value="UniProtKB-KW"/>
</dbReference>
<dbReference type="Pfam" id="PF03942">
    <property type="entry name" value="DTW"/>
    <property type="match status" value="1"/>
</dbReference>
<proteinExistence type="inferred from homology"/>
<evidence type="ECO:0000256" key="5">
    <source>
        <dbReference type="ARBA" id="ARBA00034489"/>
    </source>
</evidence>
<gene>
    <name evidence="9" type="ORF">BSAL_43020</name>
</gene>
<dbReference type="InterPro" id="IPR039262">
    <property type="entry name" value="DTWD2/TAPT"/>
</dbReference>
<protein>
    <recommendedName>
        <fullName evidence="1">tRNA-uridine aminocarboxypropyltransferase</fullName>
        <ecNumber evidence="1">2.5.1.25</ecNumber>
    </recommendedName>
</protein>
<feature type="domain" description="DTW" evidence="8">
    <location>
        <begin position="125"/>
        <end position="376"/>
    </location>
</feature>
<dbReference type="AlphaFoldDB" id="A0A0S4JPN0"/>
<dbReference type="PANTHER" id="PTHR21392:SF0">
    <property type="entry name" value="TRNA-URIDINE AMINOCARBOXYPROPYLTRANSFERASE 2"/>
    <property type="match status" value="1"/>
</dbReference>
<dbReference type="InterPro" id="IPR005636">
    <property type="entry name" value="DTW"/>
</dbReference>
<evidence type="ECO:0000313" key="9">
    <source>
        <dbReference type="EMBL" id="CUG93466.1"/>
    </source>
</evidence>
<evidence type="ECO:0000256" key="7">
    <source>
        <dbReference type="SAM" id="MobiDB-lite"/>
    </source>
</evidence>
<feature type="compositionally biased region" description="Basic and acidic residues" evidence="7">
    <location>
        <begin position="395"/>
        <end position="412"/>
    </location>
</feature>
<comment type="similarity">
    <text evidence="5">Belongs to the TDD superfamily. DTWD2 family.</text>
</comment>
<dbReference type="SMART" id="SM01144">
    <property type="entry name" value="DTW"/>
    <property type="match status" value="1"/>
</dbReference>
<keyword evidence="4" id="KW-0819">tRNA processing</keyword>
<evidence type="ECO:0000256" key="2">
    <source>
        <dbReference type="ARBA" id="ARBA00022679"/>
    </source>
</evidence>
<dbReference type="VEuPathDB" id="TriTrypDB:BSAL_43020"/>
<comment type="catalytic activity">
    <reaction evidence="6">
        <text>a uridine in tRNA + S-adenosyl-L-methionine = a 3-[(3S)-3-amino-3-carboxypropyl]uridine in tRNA + S-methyl-5'-thioadenosine + H(+)</text>
        <dbReference type="Rhea" id="RHEA:62432"/>
        <dbReference type="Rhea" id="RHEA-COMP:13339"/>
        <dbReference type="Rhea" id="RHEA-COMP:16092"/>
        <dbReference type="ChEBI" id="CHEBI:15378"/>
        <dbReference type="ChEBI" id="CHEBI:17509"/>
        <dbReference type="ChEBI" id="CHEBI:59789"/>
        <dbReference type="ChEBI" id="CHEBI:65315"/>
        <dbReference type="ChEBI" id="CHEBI:82930"/>
        <dbReference type="EC" id="2.5.1.25"/>
    </reaction>
</comment>
<evidence type="ECO:0000256" key="1">
    <source>
        <dbReference type="ARBA" id="ARBA00012386"/>
    </source>
</evidence>
<evidence type="ECO:0000313" key="10">
    <source>
        <dbReference type="Proteomes" id="UP000051952"/>
    </source>
</evidence>
<organism evidence="9 10">
    <name type="scientific">Bodo saltans</name>
    <name type="common">Flagellated protozoan</name>
    <dbReference type="NCBI Taxonomy" id="75058"/>
    <lineage>
        <taxon>Eukaryota</taxon>
        <taxon>Discoba</taxon>
        <taxon>Euglenozoa</taxon>
        <taxon>Kinetoplastea</taxon>
        <taxon>Metakinetoplastina</taxon>
        <taxon>Eubodonida</taxon>
        <taxon>Bodonidae</taxon>
        <taxon>Bodo</taxon>
    </lineage>
</organism>
<reference evidence="10" key="1">
    <citation type="submission" date="2015-09" db="EMBL/GenBank/DDBJ databases">
        <authorList>
            <consortium name="Pathogen Informatics"/>
        </authorList>
    </citation>
    <scope>NUCLEOTIDE SEQUENCE [LARGE SCALE GENOMIC DNA]</scope>
    <source>
        <strain evidence="10">Lake Konstanz</strain>
    </source>
</reference>
<name>A0A0S4JPN0_BODSA</name>
<evidence type="ECO:0000259" key="8">
    <source>
        <dbReference type="SMART" id="SM01144"/>
    </source>
</evidence>
<keyword evidence="10" id="KW-1185">Reference proteome</keyword>
<feature type="region of interest" description="Disordered" evidence="7">
    <location>
        <begin position="392"/>
        <end position="412"/>
    </location>
</feature>
<dbReference type="PANTHER" id="PTHR21392">
    <property type="entry name" value="TRNA-URIDINE AMINOCARBOXYPROPYLTRANSFERASE 2"/>
    <property type="match status" value="1"/>
</dbReference>
<evidence type="ECO:0000256" key="6">
    <source>
        <dbReference type="ARBA" id="ARBA00048718"/>
    </source>
</evidence>
<dbReference type="EC" id="2.5.1.25" evidence="1"/>
<dbReference type="EMBL" id="CYKH01002156">
    <property type="protein sequence ID" value="CUG93466.1"/>
    <property type="molecule type" value="Genomic_DNA"/>
</dbReference>